<sequence length="64" mass="7642">ENRGQDLILCNRNQSVLRRTLLKCFHHCSLKLLRNNIRSPIIYDAQLNDLSLLKRRSFRLYTIS</sequence>
<reference evidence="1" key="1">
    <citation type="submission" date="2015-12" db="EMBL/GenBank/DDBJ databases">
        <title>Gene expression during late stages of embryo sac development: a critical building block for successful pollen-pistil interactions.</title>
        <authorList>
            <person name="Liu Y."/>
            <person name="Joly V."/>
            <person name="Sabar M."/>
            <person name="Matton D.P."/>
        </authorList>
    </citation>
    <scope>NUCLEOTIDE SEQUENCE</scope>
</reference>
<proteinExistence type="predicted"/>
<accession>A0A0V0GIB0</accession>
<name>A0A0V0GIB0_SOLCH</name>
<feature type="non-terminal residue" evidence="1">
    <location>
        <position position="1"/>
    </location>
</feature>
<dbReference type="EMBL" id="GEDG01038702">
    <property type="protein sequence ID" value="JAP07463.1"/>
    <property type="molecule type" value="Transcribed_RNA"/>
</dbReference>
<dbReference type="AlphaFoldDB" id="A0A0V0GIB0"/>
<evidence type="ECO:0000313" key="1">
    <source>
        <dbReference type="EMBL" id="JAP07463.1"/>
    </source>
</evidence>
<organism evidence="1">
    <name type="scientific">Solanum chacoense</name>
    <name type="common">Chaco potato</name>
    <dbReference type="NCBI Taxonomy" id="4108"/>
    <lineage>
        <taxon>Eukaryota</taxon>
        <taxon>Viridiplantae</taxon>
        <taxon>Streptophyta</taxon>
        <taxon>Embryophyta</taxon>
        <taxon>Tracheophyta</taxon>
        <taxon>Spermatophyta</taxon>
        <taxon>Magnoliopsida</taxon>
        <taxon>eudicotyledons</taxon>
        <taxon>Gunneridae</taxon>
        <taxon>Pentapetalae</taxon>
        <taxon>asterids</taxon>
        <taxon>lamiids</taxon>
        <taxon>Solanales</taxon>
        <taxon>Solanaceae</taxon>
        <taxon>Solanoideae</taxon>
        <taxon>Solaneae</taxon>
        <taxon>Solanum</taxon>
    </lineage>
</organism>
<protein>
    <submittedName>
        <fullName evidence="1">Putative ovule protein</fullName>
    </submittedName>
</protein>